<keyword evidence="1" id="KW-0472">Membrane</keyword>
<feature type="transmembrane region" description="Helical" evidence="1">
    <location>
        <begin position="151"/>
        <end position="171"/>
    </location>
</feature>
<feature type="transmembrane region" description="Helical" evidence="1">
    <location>
        <begin position="59"/>
        <end position="79"/>
    </location>
</feature>
<evidence type="ECO:0000313" key="2">
    <source>
        <dbReference type="EMBL" id="SEP80081.1"/>
    </source>
</evidence>
<keyword evidence="1" id="KW-0812">Transmembrane</keyword>
<gene>
    <name evidence="2" type="ORF">SAMN05444359_102224</name>
</gene>
<dbReference type="STRING" id="478744.SAMN05444359_102224"/>
<dbReference type="RefSeq" id="WP_090165403.1">
    <property type="nucleotide sequence ID" value="NZ_FOFB01000002.1"/>
</dbReference>
<protein>
    <recommendedName>
        <fullName evidence="4">ABC-2 family transporter protein</fullName>
    </recommendedName>
</protein>
<keyword evidence="3" id="KW-1185">Reference proteome</keyword>
<feature type="transmembrane region" description="Helical" evidence="1">
    <location>
        <begin position="20"/>
        <end position="39"/>
    </location>
</feature>
<evidence type="ECO:0000256" key="1">
    <source>
        <dbReference type="SAM" id="Phobius"/>
    </source>
</evidence>
<feature type="transmembrane region" description="Helical" evidence="1">
    <location>
        <begin position="219"/>
        <end position="239"/>
    </location>
</feature>
<dbReference type="Proteomes" id="UP000199021">
    <property type="component" value="Unassembled WGS sequence"/>
</dbReference>
<accession>A0A1H9AUA8</accession>
<reference evidence="3" key="1">
    <citation type="submission" date="2016-10" db="EMBL/GenBank/DDBJ databases">
        <authorList>
            <person name="Varghese N."/>
            <person name="Submissions S."/>
        </authorList>
    </citation>
    <scope>NUCLEOTIDE SEQUENCE [LARGE SCALE GENOMIC DNA]</scope>
    <source>
        <strain evidence="3">DSM 24740</strain>
    </source>
</reference>
<feature type="transmembrane region" description="Helical" evidence="1">
    <location>
        <begin position="100"/>
        <end position="123"/>
    </location>
</feature>
<dbReference type="EMBL" id="FOFB01000002">
    <property type="protein sequence ID" value="SEP80081.1"/>
    <property type="molecule type" value="Genomic_DNA"/>
</dbReference>
<dbReference type="AlphaFoldDB" id="A0A1H9AUA8"/>
<feature type="transmembrane region" description="Helical" evidence="1">
    <location>
        <begin position="178"/>
        <end position="199"/>
    </location>
</feature>
<name>A0A1H9AUA8_9BACT</name>
<dbReference type="InParanoid" id="A0A1H9AUA8"/>
<proteinExistence type="predicted"/>
<keyword evidence="1" id="KW-1133">Transmembrane helix</keyword>
<sequence length="245" mass="28346">MSWLTRTLPIEFRKVETGKILLSILFAGLVIHLFSYASIPDDFDEYVKDNIRVYSTNNMALWFGLLYPITIILATWFIVSPEEDAESAMFYSSYRLKWAHVFLAKLSVLIYICLGIALINYALNALFLTKINNFEYNDILENELIRTCHKYLQAFFSGVLLSSFSFLMFSIIRSAKGYLITSLFLLILCIPIVMEKNIAVLPYSLQLYVQINDVESWKVVTFSLLFSVGLIPLTTFLYLRRSRNL</sequence>
<evidence type="ECO:0008006" key="4">
    <source>
        <dbReference type="Google" id="ProtNLM"/>
    </source>
</evidence>
<organism evidence="2 3">
    <name type="scientific">Neolewinella agarilytica</name>
    <dbReference type="NCBI Taxonomy" id="478744"/>
    <lineage>
        <taxon>Bacteria</taxon>
        <taxon>Pseudomonadati</taxon>
        <taxon>Bacteroidota</taxon>
        <taxon>Saprospiria</taxon>
        <taxon>Saprospirales</taxon>
        <taxon>Lewinellaceae</taxon>
        <taxon>Neolewinella</taxon>
    </lineage>
</organism>
<evidence type="ECO:0000313" key="3">
    <source>
        <dbReference type="Proteomes" id="UP000199021"/>
    </source>
</evidence>